<dbReference type="Gene3D" id="3.40.190.150">
    <property type="entry name" value="Bordetella uptake gene, domain 1"/>
    <property type="match status" value="1"/>
</dbReference>
<dbReference type="Proteomes" id="UP000199473">
    <property type="component" value="Unassembled WGS sequence"/>
</dbReference>
<reference evidence="3 4" key="1">
    <citation type="submission" date="2016-10" db="EMBL/GenBank/DDBJ databases">
        <authorList>
            <person name="de Groot N.N."/>
        </authorList>
    </citation>
    <scope>NUCLEOTIDE SEQUENCE [LARGE SCALE GENOMIC DNA]</scope>
    <source>
        <strain evidence="3 4">DSM 19981</strain>
    </source>
</reference>
<dbReference type="STRING" id="1123062.SAMN02745775_101498"/>
<dbReference type="EMBL" id="FOSQ01000001">
    <property type="protein sequence ID" value="SFK21099.1"/>
    <property type="molecule type" value="Genomic_DNA"/>
</dbReference>
<dbReference type="InterPro" id="IPR005064">
    <property type="entry name" value="BUG"/>
</dbReference>
<proteinExistence type="inferred from homology"/>
<evidence type="ECO:0000313" key="4">
    <source>
        <dbReference type="Proteomes" id="UP000199473"/>
    </source>
</evidence>
<dbReference type="InterPro" id="IPR006311">
    <property type="entry name" value="TAT_signal"/>
</dbReference>
<evidence type="ECO:0000256" key="1">
    <source>
        <dbReference type="ARBA" id="ARBA00006987"/>
    </source>
</evidence>
<dbReference type="RefSeq" id="WP_092955001.1">
    <property type="nucleotide sequence ID" value="NZ_FOSQ01000001.1"/>
</dbReference>
<dbReference type="InterPro" id="IPR042100">
    <property type="entry name" value="Bug_dom1"/>
</dbReference>
<dbReference type="PROSITE" id="PS51318">
    <property type="entry name" value="TAT"/>
    <property type="match status" value="1"/>
</dbReference>
<protein>
    <submittedName>
        <fullName evidence="3">Tripartite-type tricarboxylate transporter, receptor component TctC</fullName>
    </submittedName>
</protein>
<feature type="signal peptide" evidence="2">
    <location>
        <begin position="1"/>
        <end position="24"/>
    </location>
</feature>
<keyword evidence="4" id="KW-1185">Reference proteome</keyword>
<name>A0A1I3XP56_9PROT</name>
<dbReference type="CDD" id="cd13578">
    <property type="entry name" value="PBP2_Bug27"/>
    <property type="match status" value="1"/>
</dbReference>
<dbReference type="PANTHER" id="PTHR42928">
    <property type="entry name" value="TRICARBOXYLATE-BINDING PROTEIN"/>
    <property type="match status" value="1"/>
</dbReference>
<feature type="chain" id="PRO_5011476012" evidence="2">
    <location>
        <begin position="25"/>
        <end position="324"/>
    </location>
</feature>
<accession>A0A1I3XP56</accession>
<dbReference type="PANTHER" id="PTHR42928:SF5">
    <property type="entry name" value="BLR1237 PROTEIN"/>
    <property type="match status" value="1"/>
</dbReference>
<gene>
    <name evidence="3" type="ORF">SAMN02745775_101498</name>
</gene>
<dbReference type="OrthoDB" id="7957013at2"/>
<keyword evidence="2" id="KW-0732">Signal</keyword>
<dbReference type="Gene3D" id="3.40.190.10">
    <property type="entry name" value="Periplasmic binding protein-like II"/>
    <property type="match status" value="1"/>
</dbReference>
<keyword evidence="3" id="KW-0675">Receptor</keyword>
<evidence type="ECO:0000313" key="3">
    <source>
        <dbReference type="EMBL" id="SFK21099.1"/>
    </source>
</evidence>
<dbReference type="SUPFAM" id="SSF53850">
    <property type="entry name" value="Periplasmic binding protein-like II"/>
    <property type="match status" value="1"/>
</dbReference>
<sequence length="324" mass="33506">MTSISRRALLGTLGAAGLAGAATAQPAFPVRPIRVVIPFGPGGGTDNLVRILEPYVTRALGQQLVIENRPGAASVVGTEIAARAEPDGYTLVALDSTFVINPGLLPSLPYDPARDFAPVTILAYAPVVLLAHPSVPATTLPQLIALAKARPGTLAYASGGNGAPTHLVGEMLKAEAGIDLTHLPYRGTGPAMNDIIAGHVPLGVNGLSASAAHIASGRVRALAVTGDTRADAFPDVPTFKELGLPGVDLYTHWGVLTRAGTPQPVIDRLATAFNEAVLRPDLKQRLNDLGFVPAGAGAARYAETIARETARFTAVIRAANIRPD</sequence>
<comment type="similarity">
    <text evidence="1">Belongs to the UPF0065 (bug) family.</text>
</comment>
<dbReference type="AlphaFoldDB" id="A0A1I3XP56"/>
<organism evidence="3 4">
    <name type="scientific">Falsiroseomonas stagni DSM 19981</name>
    <dbReference type="NCBI Taxonomy" id="1123062"/>
    <lineage>
        <taxon>Bacteria</taxon>
        <taxon>Pseudomonadati</taxon>
        <taxon>Pseudomonadota</taxon>
        <taxon>Alphaproteobacteria</taxon>
        <taxon>Acetobacterales</taxon>
        <taxon>Roseomonadaceae</taxon>
        <taxon>Falsiroseomonas</taxon>
    </lineage>
</organism>
<dbReference type="Pfam" id="PF03401">
    <property type="entry name" value="TctC"/>
    <property type="match status" value="1"/>
</dbReference>
<dbReference type="PIRSF" id="PIRSF017082">
    <property type="entry name" value="YflP"/>
    <property type="match status" value="1"/>
</dbReference>
<evidence type="ECO:0000256" key="2">
    <source>
        <dbReference type="SAM" id="SignalP"/>
    </source>
</evidence>